<proteinExistence type="predicted"/>
<accession>A0A6C0KDC1</accession>
<name>A0A6C0KDC1_9ZZZZ</name>
<evidence type="ECO:0000256" key="1">
    <source>
        <dbReference type="SAM" id="MobiDB-lite"/>
    </source>
</evidence>
<dbReference type="EMBL" id="MN740849">
    <property type="protein sequence ID" value="QHU15106.1"/>
    <property type="molecule type" value="Genomic_DNA"/>
</dbReference>
<dbReference type="AlphaFoldDB" id="A0A6C0KDC1"/>
<feature type="compositionally biased region" description="Basic residues" evidence="1">
    <location>
        <begin position="96"/>
        <end position="116"/>
    </location>
</feature>
<protein>
    <submittedName>
        <fullName evidence="2">Uncharacterized protein</fullName>
    </submittedName>
</protein>
<organism evidence="2">
    <name type="scientific">viral metagenome</name>
    <dbReference type="NCBI Taxonomy" id="1070528"/>
    <lineage>
        <taxon>unclassified sequences</taxon>
        <taxon>metagenomes</taxon>
        <taxon>organismal metagenomes</taxon>
    </lineage>
</organism>
<evidence type="ECO:0000313" key="2">
    <source>
        <dbReference type="EMBL" id="QHU15106.1"/>
    </source>
</evidence>
<feature type="region of interest" description="Disordered" evidence="1">
    <location>
        <begin position="90"/>
        <end position="116"/>
    </location>
</feature>
<reference evidence="2" key="1">
    <citation type="journal article" date="2020" name="Nature">
        <title>Giant virus diversity and host interactions through global metagenomics.</title>
        <authorList>
            <person name="Schulz F."/>
            <person name="Roux S."/>
            <person name="Paez-Espino D."/>
            <person name="Jungbluth S."/>
            <person name="Walsh D.A."/>
            <person name="Denef V.J."/>
            <person name="McMahon K.D."/>
            <person name="Konstantinidis K.T."/>
            <person name="Eloe-Fadrosh E.A."/>
            <person name="Kyrpides N.C."/>
            <person name="Woyke T."/>
        </authorList>
    </citation>
    <scope>NUCLEOTIDE SEQUENCE</scope>
    <source>
        <strain evidence="2">GVMAG-S-1102244-55</strain>
    </source>
</reference>
<sequence length="116" mass="13424">MNEDDFVIYKNKGGGIESIGMKFDNLFRKNDMPAMIGGGIGSHNKFGNMGIPVGLYVMHKQLKNPEKNMHSRTLDGGVIRDDIYNKLLNLSEQREKKRGKTRKNRKKRKKKTRKMR</sequence>